<accession>A0ABS4WX17</accession>
<evidence type="ECO:0008006" key="4">
    <source>
        <dbReference type="Google" id="ProtNLM"/>
    </source>
</evidence>
<keyword evidence="3" id="KW-1185">Reference proteome</keyword>
<reference evidence="2 3" key="1">
    <citation type="submission" date="2021-03" db="EMBL/GenBank/DDBJ databases">
        <title>Sequencing the genomes of 1000 actinobacteria strains.</title>
        <authorList>
            <person name="Klenk H.-P."/>
        </authorList>
    </citation>
    <scope>NUCLEOTIDE SEQUENCE [LARGE SCALE GENOMIC DNA]</scope>
    <source>
        <strain evidence="2 3">DSM 14566</strain>
    </source>
</reference>
<dbReference type="EMBL" id="JAGIOD010000001">
    <property type="protein sequence ID" value="MBP2380760.1"/>
    <property type="molecule type" value="Genomic_DNA"/>
</dbReference>
<feature type="compositionally biased region" description="Low complexity" evidence="1">
    <location>
        <begin position="13"/>
        <end position="30"/>
    </location>
</feature>
<evidence type="ECO:0000256" key="1">
    <source>
        <dbReference type="SAM" id="MobiDB-lite"/>
    </source>
</evidence>
<feature type="region of interest" description="Disordered" evidence="1">
    <location>
        <begin position="1"/>
        <end position="136"/>
    </location>
</feature>
<feature type="compositionally biased region" description="Basic and acidic residues" evidence="1">
    <location>
        <begin position="62"/>
        <end position="75"/>
    </location>
</feature>
<sequence length="136" mass="14483">MTEPFDPETAALQDEAAGPGEAQGPAPAQDPDLEQLAETSEDEYSRPADDEPGEVSIDDALETDRVVAEGADSRNTDGYGFDDDRERGADDASAAEQGNRDQDRMEIDADDEELDHLAGTEGDALGTERDLADPEA</sequence>
<feature type="compositionally biased region" description="Acidic residues" evidence="1">
    <location>
        <begin position="50"/>
        <end position="61"/>
    </location>
</feature>
<dbReference type="Proteomes" id="UP001519290">
    <property type="component" value="Unassembled WGS sequence"/>
</dbReference>
<evidence type="ECO:0000313" key="2">
    <source>
        <dbReference type="EMBL" id="MBP2380760.1"/>
    </source>
</evidence>
<evidence type="ECO:0000313" key="3">
    <source>
        <dbReference type="Proteomes" id="UP001519290"/>
    </source>
</evidence>
<comment type="caution">
    <text evidence="2">The sequence shown here is derived from an EMBL/GenBank/DDBJ whole genome shotgun (WGS) entry which is preliminary data.</text>
</comment>
<gene>
    <name evidence="2" type="ORF">JOF43_000717</name>
</gene>
<proteinExistence type="predicted"/>
<dbReference type="RefSeq" id="WP_209899194.1">
    <property type="nucleotide sequence ID" value="NZ_BAAAJW010000015.1"/>
</dbReference>
<feature type="compositionally biased region" description="Acidic residues" evidence="1">
    <location>
        <begin position="31"/>
        <end position="42"/>
    </location>
</feature>
<name>A0ABS4WX17_9MICO</name>
<feature type="compositionally biased region" description="Basic and acidic residues" evidence="1">
    <location>
        <begin position="126"/>
        <end position="136"/>
    </location>
</feature>
<feature type="compositionally biased region" description="Basic and acidic residues" evidence="1">
    <location>
        <begin position="98"/>
        <end position="107"/>
    </location>
</feature>
<organism evidence="2 3">
    <name type="scientific">Brachybacterium sacelli</name>
    <dbReference type="NCBI Taxonomy" id="173364"/>
    <lineage>
        <taxon>Bacteria</taxon>
        <taxon>Bacillati</taxon>
        <taxon>Actinomycetota</taxon>
        <taxon>Actinomycetes</taxon>
        <taxon>Micrococcales</taxon>
        <taxon>Dermabacteraceae</taxon>
        <taxon>Brachybacterium</taxon>
    </lineage>
</organism>
<protein>
    <recommendedName>
        <fullName evidence="4">Sugar ABC transporter ATPase</fullName>
    </recommendedName>
</protein>